<accession>A0AA86J1T5</accession>
<evidence type="ECO:0000313" key="4">
    <source>
        <dbReference type="Proteomes" id="UP001329151"/>
    </source>
</evidence>
<dbReference type="InterPro" id="IPR016195">
    <property type="entry name" value="Pol/histidinol_Pase-like"/>
</dbReference>
<dbReference type="PROSITE" id="PS51257">
    <property type="entry name" value="PROKAR_LIPOPROTEIN"/>
    <property type="match status" value="1"/>
</dbReference>
<gene>
    <name evidence="3" type="ORF">RGQ30_29690</name>
</gene>
<keyword evidence="1" id="KW-0175">Coiled coil</keyword>
<dbReference type="Gene3D" id="3.20.20.140">
    <property type="entry name" value="Metal-dependent hydrolases"/>
    <property type="match status" value="1"/>
</dbReference>
<evidence type="ECO:0008006" key="5">
    <source>
        <dbReference type="Google" id="ProtNLM"/>
    </source>
</evidence>
<sequence>MLYKARLCSIVLLMSVLAACGDNNETTAVTSVDGQENQPVLNASENLQAAERSVVELTATVQSQDQNAVVAYAWFPTNEDKVFFGDEGRSNESVLSLKLPQVNQDTVVEFVVQAQFSDNTVLEDRVEIEIRNTFENALPIVKVAATPVQSDNRLLASACESTDTDGTIQGYQWRNETLKITYEESGCNLNVQLPNSPESKTYTFRAVATDNEEGVGFTLFEVTTPDRSVNTAPVIQNARALPEPVRPGESLSLQVSATDANGDALFYRWAQTGGASVQLVNADKASAQVLIPSDLANQALTFRIEVSDRENFSISTDQRDVVANVRANTDQTASLLDCLQAPTRSGCPLAGLLATPPLGTGQPGGQQISAGQCTPFYGGGVNGLGYAHLLGAMHEHTAYSDGQANTDPLQVYQQTRERGMDFVMSSDHSDNLAIPLALPDTSNCTSNPLSCLISDPDNLGNSLSKWQSTLRQANQVTGESLGLFTAMRGFEWTSDRFGHANVYLSKNNINAKAGPGYVVSMDLFWQWFVLSPQLGGGGDGLMVFNHPGREDAIHSVLLQIGEGLGQATRMAGALNALNVFRQGDPAYAFNDFKYIAPADYRVVGLEVFGKGDEYDTDGKFGSWYGHALDKGWYLGPVGSEDHHATDWGGSSLPKTVVIARNNTQAEIREAFLARRFYTVAQQENALRIRFDAVQGEQRHPMGSRIGTRNPTVQLEFDVRSVDPLDSLQGVSVELFSSQSGPSRNSQMNYVPLAAQPAKTGQFSVAPTEGKNWYFLRVKRGDRIVAVSAPIWVFQGANPLPECVL</sequence>
<feature type="chain" id="PRO_5045864712" description="Ig-like domain-containing protein" evidence="2">
    <location>
        <begin position="19"/>
        <end position="804"/>
    </location>
</feature>
<dbReference type="SUPFAM" id="SSF89550">
    <property type="entry name" value="PHP domain-like"/>
    <property type="match status" value="1"/>
</dbReference>
<dbReference type="AlphaFoldDB" id="A0AA86J1T5"/>
<dbReference type="Pfam" id="PF22352">
    <property type="entry name" value="K319L-like_PKD"/>
    <property type="match status" value="1"/>
</dbReference>
<protein>
    <recommendedName>
        <fullName evidence="5">Ig-like domain-containing protein</fullName>
    </recommendedName>
</protein>
<feature type="coiled-coil region" evidence="1">
    <location>
        <begin position="40"/>
        <end position="67"/>
    </location>
</feature>
<organism evidence="3 4">
    <name type="scientific">Limnobacter thiooxidans</name>
    <dbReference type="NCBI Taxonomy" id="131080"/>
    <lineage>
        <taxon>Bacteria</taxon>
        <taxon>Pseudomonadati</taxon>
        <taxon>Pseudomonadota</taxon>
        <taxon>Betaproteobacteria</taxon>
        <taxon>Burkholderiales</taxon>
        <taxon>Burkholderiaceae</taxon>
        <taxon>Limnobacter</taxon>
    </lineage>
</organism>
<proteinExistence type="predicted"/>
<dbReference type="KEGG" id="lto:RGQ30_29690"/>
<evidence type="ECO:0000256" key="2">
    <source>
        <dbReference type="SAM" id="SignalP"/>
    </source>
</evidence>
<feature type="signal peptide" evidence="2">
    <location>
        <begin position="1"/>
        <end position="18"/>
    </location>
</feature>
<dbReference type="Proteomes" id="UP001329151">
    <property type="component" value="Chromosome"/>
</dbReference>
<dbReference type="InterPro" id="IPR013783">
    <property type="entry name" value="Ig-like_fold"/>
</dbReference>
<dbReference type="Gene3D" id="2.60.40.10">
    <property type="entry name" value="Immunoglobulins"/>
    <property type="match status" value="1"/>
</dbReference>
<evidence type="ECO:0000256" key="1">
    <source>
        <dbReference type="SAM" id="Coils"/>
    </source>
</evidence>
<dbReference type="EMBL" id="AP028947">
    <property type="protein sequence ID" value="BET27468.1"/>
    <property type="molecule type" value="Genomic_DNA"/>
</dbReference>
<keyword evidence="4" id="KW-1185">Reference proteome</keyword>
<evidence type="ECO:0000313" key="3">
    <source>
        <dbReference type="EMBL" id="BET27468.1"/>
    </source>
</evidence>
<name>A0AA86J1T5_9BURK</name>
<keyword evidence="2" id="KW-0732">Signal</keyword>
<dbReference type="RefSeq" id="WP_338284543.1">
    <property type="nucleotide sequence ID" value="NZ_AP028947.1"/>
</dbReference>
<reference evidence="3 4" key="1">
    <citation type="submission" date="2023-10" db="EMBL/GenBank/DDBJ databases">
        <title>Complete Genome Sequence of Limnobacter thiooxidans CS-K2T, Isolated from freshwater lake sediments in Bavaria, Germany.</title>
        <authorList>
            <person name="Naruki M."/>
            <person name="Watanabe A."/>
            <person name="Warashina T."/>
            <person name="Morita T."/>
            <person name="Arakawa K."/>
        </authorList>
    </citation>
    <scope>NUCLEOTIDE SEQUENCE [LARGE SCALE GENOMIC DNA]</scope>
    <source>
        <strain evidence="3 4">CS-K2</strain>
    </source>
</reference>